<dbReference type="Proteomes" id="UP000002368">
    <property type="component" value="Chromosome"/>
</dbReference>
<dbReference type="KEGG" id="bts:Btus_2243"/>
<dbReference type="AlphaFoldDB" id="D5WRW3"/>
<accession>D5WRW3</accession>
<gene>
    <name evidence="1" type="ordered locus">Btus_2243</name>
</gene>
<reference evidence="1 2" key="1">
    <citation type="journal article" date="2011" name="Stand. Genomic Sci.">
        <title>Complete genome sequence of the thermophilic, hydrogen-oxidizing Bacillus tusciae type strain (T2) and reclassification in the new genus, Kyrpidia gen. nov. as Kyrpidia tusciae comb. nov. and emendation of the family Alicyclobacillaceae da Costa and Rainey, 2010.</title>
        <authorList>
            <person name="Klenk H.P."/>
            <person name="Lapidus A."/>
            <person name="Chertkov O."/>
            <person name="Copeland A."/>
            <person name="Del Rio T.G."/>
            <person name="Nolan M."/>
            <person name="Lucas S."/>
            <person name="Chen F."/>
            <person name="Tice H."/>
            <person name="Cheng J.F."/>
            <person name="Han C."/>
            <person name="Bruce D."/>
            <person name="Goodwin L."/>
            <person name="Pitluck S."/>
            <person name="Pati A."/>
            <person name="Ivanova N."/>
            <person name="Mavromatis K."/>
            <person name="Daum C."/>
            <person name="Chen A."/>
            <person name="Palaniappan K."/>
            <person name="Chang Y.J."/>
            <person name="Land M."/>
            <person name="Hauser L."/>
            <person name="Jeffries C.D."/>
            <person name="Detter J.C."/>
            <person name="Rohde M."/>
            <person name="Abt B."/>
            <person name="Pukall R."/>
            <person name="Goker M."/>
            <person name="Bristow J."/>
            <person name="Markowitz V."/>
            <person name="Hugenholtz P."/>
            <person name="Eisen J.A."/>
        </authorList>
    </citation>
    <scope>NUCLEOTIDE SEQUENCE [LARGE SCALE GENOMIC DNA]</scope>
    <source>
        <strain evidence="1 2">DSM 2912</strain>
    </source>
</reference>
<keyword evidence="2" id="KW-1185">Reference proteome</keyword>
<dbReference type="STRING" id="562970.Btus_2243"/>
<dbReference type="HOGENOM" id="CLU_2717140_0_0_9"/>
<organism evidence="1 2">
    <name type="scientific">Kyrpidia tusciae (strain DSM 2912 / NBRC 15312 / T2)</name>
    <name type="common">Bacillus tusciae</name>
    <dbReference type="NCBI Taxonomy" id="562970"/>
    <lineage>
        <taxon>Bacteria</taxon>
        <taxon>Bacillati</taxon>
        <taxon>Bacillota</taxon>
        <taxon>Bacilli</taxon>
        <taxon>Bacillales</taxon>
        <taxon>Alicyclobacillaceae</taxon>
        <taxon>Kyrpidia</taxon>
    </lineage>
</organism>
<proteinExistence type="predicted"/>
<dbReference type="EMBL" id="CP002017">
    <property type="protein sequence ID" value="ADG06915.1"/>
    <property type="molecule type" value="Genomic_DNA"/>
</dbReference>
<name>D5WRW3_KYRT2</name>
<evidence type="ECO:0000313" key="1">
    <source>
        <dbReference type="EMBL" id="ADG06915.1"/>
    </source>
</evidence>
<sequence length="72" mass="8018">MRESHKSLRKGARPPFLCARHGRCLLAALKRVEQNKGAPGKDGYRAINGLPYRAAIIADLHNKFLPEPSPRT</sequence>
<evidence type="ECO:0000313" key="2">
    <source>
        <dbReference type="Proteomes" id="UP000002368"/>
    </source>
</evidence>
<protein>
    <submittedName>
        <fullName evidence="1">Uncharacterized protein</fullName>
    </submittedName>
</protein>